<dbReference type="RefSeq" id="WP_089080266.1">
    <property type="nucleotide sequence ID" value="NZ_VFPJ01000001.1"/>
</dbReference>
<dbReference type="InterPro" id="IPR014127">
    <property type="entry name" value="CHP02757"/>
</dbReference>
<gene>
    <name evidence="1" type="ORF">BC670_0446</name>
</gene>
<sequence>MAHQKLHLVELKEFLDEKVHLYNRPHFIESDPIAIPHQFSVKEDIEIAAFLSATIAWGNRKMIIKNAQKMMDLLDQSPFDFVKNHHETDLKKLEQFVHRTFNGHDFIVFIKGLQHLYNQHNGLESVFYDTQKTYNIQEKITLLKKLFFEIPHTSRTQKHISDPSKQSAAKRLNMFLRWMVRQDNCGVDFGIWKSISPSLLSCPLDVHSGNVARKLGLLTRTQNDAKALAELDKNLKILDPNDPVKYDFALFGLGVFENF</sequence>
<dbReference type="NCBIfam" id="TIGR02757">
    <property type="entry name" value="TIGR02757 family protein"/>
    <property type="match status" value="1"/>
</dbReference>
<protein>
    <submittedName>
        <fullName evidence="1">Uncharacterized protein (TIGR02757 family)</fullName>
    </submittedName>
</protein>
<dbReference type="Pfam" id="PF09674">
    <property type="entry name" value="DUF2400"/>
    <property type="match status" value="1"/>
</dbReference>
<reference evidence="1 2" key="1">
    <citation type="submission" date="2019-06" db="EMBL/GenBank/DDBJ databases">
        <title>Genomic Encyclopedia of Archaeal and Bacterial Type Strains, Phase II (KMG-II): from individual species to whole genera.</title>
        <authorList>
            <person name="Goeker M."/>
        </authorList>
    </citation>
    <scope>NUCLEOTIDE SEQUENCE [LARGE SCALE GENOMIC DNA]</scope>
    <source>
        <strain evidence="1 2">DSM 24789</strain>
    </source>
</reference>
<name>A0A543G0K6_9FLAO</name>
<proteinExistence type="predicted"/>
<organism evidence="1 2">
    <name type="scientific">Flavobacterium branchiophilum</name>
    <dbReference type="NCBI Taxonomy" id="55197"/>
    <lineage>
        <taxon>Bacteria</taxon>
        <taxon>Pseudomonadati</taxon>
        <taxon>Bacteroidota</taxon>
        <taxon>Flavobacteriia</taxon>
        <taxon>Flavobacteriales</taxon>
        <taxon>Flavobacteriaceae</taxon>
        <taxon>Flavobacterium</taxon>
    </lineage>
</organism>
<comment type="caution">
    <text evidence="1">The sequence shown here is derived from an EMBL/GenBank/DDBJ whole genome shotgun (WGS) entry which is preliminary data.</text>
</comment>
<evidence type="ECO:0000313" key="2">
    <source>
        <dbReference type="Proteomes" id="UP000320773"/>
    </source>
</evidence>
<dbReference type="AlphaFoldDB" id="A0A543G0K6"/>
<evidence type="ECO:0000313" key="1">
    <source>
        <dbReference type="EMBL" id="TQM39630.1"/>
    </source>
</evidence>
<dbReference type="Proteomes" id="UP000320773">
    <property type="component" value="Unassembled WGS sequence"/>
</dbReference>
<accession>A0A543G0K6</accession>
<dbReference type="EMBL" id="VFPJ01000001">
    <property type="protein sequence ID" value="TQM39630.1"/>
    <property type="molecule type" value="Genomic_DNA"/>
</dbReference>